<keyword evidence="1" id="KW-0732">Signal</keyword>
<organism evidence="2 3">
    <name type="scientific">Rhodoferax ferrireducens</name>
    <dbReference type="NCBI Taxonomy" id="192843"/>
    <lineage>
        <taxon>Bacteria</taxon>
        <taxon>Pseudomonadati</taxon>
        <taxon>Pseudomonadota</taxon>
        <taxon>Betaproteobacteria</taxon>
        <taxon>Burkholderiales</taxon>
        <taxon>Comamonadaceae</taxon>
        <taxon>Rhodoferax</taxon>
    </lineage>
</organism>
<feature type="chain" id="PRO_5047022245" evidence="1">
    <location>
        <begin position="27"/>
        <end position="288"/>
    </location>
</feature>
<protein>
    <submittedName>
        <fullName evidence="2">Uncharacterized protein</fullName>
    </submittedName>
</protein>
<dbReference type="Proteomes" id="UP001180487">
    <property type="component" value="Unassembled WGS sequence"/>
</dbReference>
<dbReference type="EMBL" id="JAVDXT010000001">
    <property type="protein sequence ID" value="MDR7375914.1"/>
    <property type="molecule type" value="Genomic_DNA"/>
</dbReference>
<sequence>MPPLAQPLRATLAFALALFSLADAYAVTPAEKPYVGGYIQGSVDSRAELMLLDDNTFCFSFTGGSLDMLAGGHWKAEGDGVRLQEVRETGSVFPAFGQTVAEQKESVTFDFHGRSLSDATSAVFATSNNEALPTTMRPLFEADHNGWSSSYKLPPLPAARVRYFYMGDVEGDDMRQPKRLRVVQYRRGDANALRVGYNRVFGNPPLNLAATLKDDELHVDGRRFGTRKDLPEKNLRGIRVACIWPALAQAAAAESSANVRPPPLVPVKTFYLPLTAIQGAPYFPGTDK</sequence>
<evidence type="ECO:0000313" key="2">
    <source>
        <dbReference type="EMBL" id="MDR7375914.1"/>
    </source>
</evidence>
<name>A0ABU2C3L5_9BURK</name>
<keyword evidence="3" id="KW-1185">Reference proteome</keyword>
<feature type="signal peptide" evidence="1">
    <location>
        <begin position="1"/>
        <end position="26"/>
    </location>
</feature>
<evidence type="ECO:0000256" key="1">
    <source>
        <dbReference type="SAM" id="SignalP"/>
    </source>
</evidence>
<evidence type="ECO:0000313" key="3">
    <source>
        <dbReference type="Proteomes" id="UP001180487"/>
    </source>
</evidence>
<proteinExistence type="predicted"/>
<comment type="caution">
    <text evidence="2">The sequence shown here is derived from an EMBL/GenBank/DDBJ whole genome shotgun (WGS) entry which is preliminary data.</text>
</comment>
<reference evidence="2 3" key="1">
    <citation type="submission" date="2023-07" db="EMBL/GenBank/DDBJ databases">
        <title>Sorghum-associated microbial communities from plants grown in Nebraska, USA.</title>
        <authorList>
            <person name="Schachtman D."/>
        </authorList>
    </citation>
    <scope>NUCLEOTIDE SEQUENCE [LARGE SCALE GENOMIC DNA]</scope>
    <source>
        <strain evidence="2 3">BE313</strain>
    </source>
</reference>
<dbReference type="RefSeq" id="WP_310370479.1">
    <property type="nucleotide sequence ID" value="NZ_JAVDXT010000001.1"/>
</dbReference>
<accession>A0ABU2C3L5</accession>
<gene>
    <name evidence="2" type="ORF">J2X19_000572</name>
</gene>